<dbReference type="AlphaFoldDB" id="A0A914SJ43"/>
<dbReference type="Proteomes" id="UP000887564">
    <property type="component" value="Unplaced"/>
</dbReference>
<protein>
    <submittedName>
        <fullName evidence="2">Uncharacterized protein</fullName>
    </submittedName>
</protein>
<evidence type="ECO:0000313" key="2">
    <source>
        <dbReference type="WBParaSite" id="PEQ_0001395601-mRNA-1"/>
    </source>
</evidence>
<proteinExistence type="predicted"/>
<keyword evidence="1" id="KW-1185">Reference proteome</keyword>
<evidence type="ECO:0000313" key="1">
    <source>
        <dbReference type="Proteomes" id="UP000887564"/>
    </source>
</evidence>
<reference evidence="2" key="1">
    <citation type="submission" date="2022-11" db="UniProtKB">
        <authorList>
            <consortium name="WormBaseParasite"/>
        </authorList>
    </citation>
    <scope>IDENTIFICATION</scope>
</reference>
<accession>A0A914SJ43</accession>
<organism evidence="1 2">
    <name type="scientific">Parascaris equorum</name>
    <name type="common">Equine roundworm</name>
    <dbReference type="NCBI Taxonomy" id="6256"/>
    <lineage>
        <taxon>Eukaryota</taxon>
        <taxon>Metazoa</taxon>
        <taxon>Ecdysozoa</taxon>
        <taxon>Nematoda</taxon>
        <taxon>Chromadorea</taxon>
        <taxon>Rhabditida</taxon>
        <taxon>Spirurina</taxon>
        <taxon>Ascaridomorpha</taxon>
        <taxon>Ascaridoidea</taxon>
        <taxon>Ascarididae</taxon>
        <taxon>Parascaris</taxon>
    </lineage>
</organism>
<sequence>MATEAINLARTSNTKDLVDLEAITLNWAKQIFEVTKTRDEAKISKKYLQVRFHTLF</sequence>
<dbReference type="WBParaSite" id="PEQ_0001395601-mRNA-1">
    <property type="protein sequence ID" value="PEQ_0001395601-mRNA-1"/>
    <property type="gene ID" value="PEQ_0001395601"/>
</dbReference>
<name>A0A914SJ43_PAREQ</name>